<name>A0A7H0VF15_9FLAO</name>
<accession>A0A7H0VF15</accession>
<gene>
    <name evidence="3" type="ORF">H4K34_00305</name>
</gene>
<keyword evidence="4" id="KW-1185">Reference proteome</keyword>
<keyword evidence="1" id="KW-1133">Transmembrane helix</keyword>
<proteinExistence type="predicted"/>
<evidence type="ECO:0000259" key="2">
    <source>
        <dbReference type="Pfam" id="PF11127"/>
    </source>
</evidence>
<keyword evidence="1" id="KW-0472">Membrane</keyword>
<feature type="transmembrane region" description="Helical" evidence="1">
    <location>
        <begin position="45"/>
        <end position="64"/>
    </location>
</feature>
<dbReference type="Proteomes" id="UP000516305">
    <property type="component" value="Chromosome"/>
</dbReference>
<reference evidence="3 4" key="1">
    <citation type="submission" date="2020-08" db="EMBL/GenBank/DDBJ databases">
        <title>Croceimicrobium hydrocarbonivorans gen. nov., sp. nov., a novel marine bacterium isolated from a bacterial consortium that degrades polyethylene terephthalate.</title>
        <authorList>
            <person name="Liu R."/>
        </authorList>
    </citation>
    <scope>NUCLEOTIDE SEQUENCE [LARGE SCALE GENOMIC DNA]</scope>
    <source>
        <strain evidence="3 4">A20-9</strain>
    </source>
</reference>
<dbReference type="AlphaFoldDB" id="A0A7H0VF15"/>
<dbReference type="EMBL" id="CP060139">
    <property type="protein sequence ID" value="QNR24313.1"/>
    <property type="molecule type" value="Genomic_DNA"/>
</dbReference>
<evidence type="ECO:0000313" key="4">
    <source>
        <dbReference type="Proteomes" id="UP000516305"/>
    </source>
</evidence>
<evidence type="ECO:0000313" key="3">
    <source>
        <dbReference type="EMBL" id="QNR24313.1"/>
    </source>
</evidence>
<keyword evidence="1" id="KW-0812">Transmembrane</keyword>
<dbReference type="KEGG" id="chyd:H4K34_00305"/>
<protein>
    <submittedName>
        <fullName evidence="3">DUF2892 domain-containing protein</fullName>
    </submittedName>
</protein>
<sequence>MKSHRNIGRTDRRIRFPFSFLILVLGLWLFNGASGDPLGLSISIFSGIIMITALAAYCPVLHLLRLHSFSEEELKIYGHPYHDKRQILEA</sequence>
<feature type="domain" description="Inner membrane protein YgaP-like transmembrane" evidence="2">
    <location>
        <begin position="5"/>
        <end position="67"/>
    </location>
</feature>
<dbReference type="RefSeq" id="WP_210758840.1">
    <property type="nucleotide sequence ID" value="NZ_CP060139.1"/>
</dbReference>
<dbReference type="InterPro" id="IPR021309">
    <property type="entry name" value="YgaP-like_TM"/>
</dbReference>
<organism evidence="3 4">
    <name type="scientific">Croceimicrobium hydrocarbonivorans</name>
    <dbReference type="NCBI Taxonomy" id="2761580"/>
    <lineage>
        <taxon>Bacteria</taxon>
        <taxon>Pseudomonadati</taxon>
        <taxon>Bacteroidota</taxon>
        <taxon>Flavobacteriia</taxon>
        <taxon>Flavobacteriales</taxon>
        <taxon>Owenweeksiaceae</taxon>
        <taxon>Croceimicrobium</taxon>
    </lineage>
</organism>
<evidence type="ECO:0000256" key="1">
    <source>
        <dbReference type="SAM" id="Phobius"/>
    </source>
</evidence>
<dbReference type="Pfam" id="PF11127">
    <property type="entry name" value="YgaP-like_TM"/>
    <property type="match status" value="1"/>
</dbReference>